<name>A0A4Z1SR90_GIAMU</name>
<accession>A0A4Z1SR90</accession>
<comment type="caution">
    <text evidence="2">The sequence shown here is derived from an EMBL/GenBank/DDBJ whole genome shotgun (WGS) entry which is preliminary data.</text>
</comment>
<dbReference type="OrthoDB" id="10252870at2759"/>
<dbReference type="AlphaFoldDB" id="A0A4Z1SR90"/>
<protein>
    <submittedName>
        <fullName evidence="2">Uncharacterized protein</fullName>
    </submittedName>
</protein>
<evidence type="ECO:0000313" key="3">
    <source>
        <dbReference type="Proteomes" id="UP000315496"/>
    </source>
</evidence>
<evidence type="ECO:0000313" key="2">
    <source>
        <dbReference type="EMBL" id="TNJ28414.1"/>
    </source>
</evidence>
<proteinExistence type="predicted"/>
<gene>
    <name evidence="2" type="ORF">GMRT_12546</name>
</gene>
<dbReference type="EMBL" id="VDLU01000002">
    <property type="protein sequence ID" value="TNJ28414.1"/>
    <property type="molecule type" value="Genomic_DNA"/>
</dbReference>
<keyword evidence="1" id="KW-0175">Coiled coil</keyword>
<sequence>MNPELLTTLRFGEGYLRGTSAYVNRYGLISSAIQVASTAGLGSETTPKIPTRSVGRRGYRSSIIALETWLTENLSLLSSERLSPEMARDLAIAIYCGVAAGIASQKPTLTEIMAQLIDVLSNSCVSASQTEEVCALEQSTLDVRDLANRLLQTEGQAERYEAQITSLENRLRLKIREFDSLTTEIIDLRSHIMNLRTLVVTAPDESTG</sequence>
<reference evidence="2 3" key="1">
    <citation type="submission" date="2019-05" db="EMBL/GenBank/DDBJ databases">
        <title>The compact genome of Giardia muris reveals important steps in the evolution of intestinal protozoan parasites.</title>
        <authorList>
            <person name="Xu F."/>
            <person name="Jimenez-Gonzalez A."/>
            <person name="Einarsson E."/>
            <person name="Astvaldsson A."/>
            <person name="Peirasmaki D."/>
            <person name="Eckmann L."/>
            <person name="Andersson J.O."/>
            <person name="Svard S.G."/>
            <person name="Jerlstrom-Hultqvist J."/>
        </authorList>
    </citation>
    <scope>NUCLEOTIDE SEQUENCE [LARGE SCALE GENOMIC DNA]</scope>
    <source>
        <strain evidence="2 3">Roberts-Thomson</strain>
    </source>
</reference>
<keyword evidence="3" id="KW-1185">Reference proteome</keyword>
<dbReference type="Proteomes" id="UP000315496">
    <property type="component" value="Chromosome 2"/>
</dbReference>
<feature type="coiled-coil region" evidence="1">
    <location>
        <begin position="143"/>
        <end position="177"/>
    </location>
</feature>
<organism evidence="2 3">
    <name type="scientific">Giardia muris</name>
    <dbReference type="NCBI Taxonomy" id="5742"/>
    <lineage>
        <taxon>Eukaryota</taxon>
        <taxon>Metamonada</taxon>
        <taxon>Diplomonadida</taxon>
        <taxon>Hexamitidae</taxon>
        <taxon>Giardiinae</taxon>
        <taxon>Giardia</taxon>
    </lineage>
</organism>
<dbReference type="VEuPathDB" id="GiardiaDB:GMRT_12546"/>
<evidence type="ECO:0000256" key="1">
    <source>
        <dbReference type="SAM" id="Coils"/>
    </source>
</evidence>